<dbReference type="Proteomes" id="UP001362999">
    <property type="component" value="Unassembled WGS sequence"/>
</dbReference>
<accession>A0AAV9Z036</accession>
<dbReference type="InterPro" id="IPR045339">
    <property type="entry name" value="DUF6534"/>
</dbReference>
<feature type="transmembrane region" description="Helical" evidence="1">
    <location>
        <begin position="123"/>
        <end position="149"/>
    </location>
</feature>
<feature type="transmembrane region" description="Helical" evidence="1">
    <location>
        <begin position="155"/>
        <end position="180"/>
    </location>
</feature>
<dbReference type="Pfam" id="PF20152">
    <property type="entry name" value="DUF6534"/>
    <property type="match status" value="1"/>
</dbReference>
<evidence type="ECO:0000313" key="4">
    <source>
        <dbReference type="Proteomes" id="UP001362999"/>
    </source>
</evidence>
<feature type="transmembrane region" description="Helical" evidence="1">
    <location>
        <begin position="45"/>
        <end position="68"/>
    </location>
</feature>
<evidence type="ECO:0000256" key="1">
    <source>
        <dbReference type="SAM" id="Phobius"/>
    </source>
</evidence>
<dbReference type="PANTHER" id="PTHR40465">
    <property type="entry name" value="CHROMOSOME 1, WHOLE GENOME SHOTGUN SEQUENCE"/>
    <property type="match status" value="1"/>
</dbReference>
<organism evidence="3 4">
    <name type="scientific">Favolaschia claudopus</name>
    <dbReference type="NCBI Taxonomy" id="2862362"/>
    <lineage>
        <taxon>Eukaryota</taxon>
        <taxon>Fungi</taxon>
        <taxon>Dikarya</taxon>
        <taxon>Basidiomycota</taxon>
        <taxon>Agaricomycotina</taxon>
        <taxon>Agaricomycetes</taxon>
        <taxon>Agaricomycetidae</taxon>
        <taxon>Agaricales</taxon>
        <taxon>Marasmiineae</taxon>
        <taxon>Mycenaceae</taxon>
        <taxon>Favolaschia</taxon>
    </lineage>
</organism>
<feature type="transmembrane region" description="Helical" evidence="1">
    <location>
        <begin position="94"/>
        <end position="114"/>
    </location>
</feature>
<keyword evidence="4" id="KW-1185">Reference proteome</keyword>
<evidence type="ECO:0000259" key="2">
    <source>
        <dbReference type="Pfam" id="PF20152"/>
    </source>
</evidence>
<feature type="domain" description="DUF6534" evidence="2">
    <location>
        <begin position="167"/>
        <end position="260"/>
    </location>
</feature>
<keyword evidence="1" id="KW-1133">Transmembrane helix</keyword>
<dbReference type="EMBL" id="JAWWNJ010000263">
    <property type="protein sequence ID" value="KAK6966640.1"/>
    <property type="molecule type" value="Genomic_DNA"/>
</dbReference>
<evidence type="ECO:0000313" key="3">
    <source>
        <dbReference type="EMBL" id="KAK6966640.1"/>
    </source>
</evidence>
<feature type="transmembrane region" description="Helical" evidence="1">
    <location>
        <begin position="200"/>
        <end position="221"/>
    </location>
</feature>
<dbReference type="PANTHER" id="PTHR40465:SF1">
    <property type="entry name" value="DUF6534 DOMAIN-CONTAINING PROTEIN"/>
    <property type="match status" value="1"/>
</dbReference>
<keyword evidence="1" id="KW-0472">Membrane</keyword>
<proteinExistence type="predicted"/>
<dbReference type="AlphaFoldDB" id="A0AAV9Z036"/>
<reference evidence="3 4" key="1">
    <citation type="journal article" date="2024" name="J Genomics">
        <title>Draft genome sequencing and assembly of Favolaschia claudopus CIRM-BRFM 2984 isolated from oak limbs.</title>
        <authorList>
            <person name="Navarro D."/>
            <person name="Drula E."/>
            <person name="Chaduli D."/>
            <person name="Cazenave R."/>
            <person name="Ahrendt S."/>
            <person name="Wang J."/>
            <person name="Lipzen A."/>
            <person name="Daum C."/>
            <person name="Barry K."/>
            <person name="Grigoriev I.V."/>
            <person name="Favel A."/>
            <person name="Rosso M.N."/>
            <person name="Martin F."/>
        </authorList>
    </citation>
    <scope>NUCLEOTIDE SEQUENCE [LARGE SCALE GENOMIC DNA]</scope>
    <source>
        <strain evidence="3 4">CIRM-BRFM 2984</strain>
    </source>
</reference>
<protein>
    <recommendedName>
        <fullName evidence="2">DUF6534 domain-containing protein</fullName>
    </recommendedName>
</protein>
<name>A0AAV9Z036_9AGAR</name>
<feature type="transmembrane region" description="Helical" evidence="1">
    <location>
        <begin position="12"/>
        <end position="33"/>
    </location>
</feature>
<keyword evidence="1" id="KW-0812">Transmembrane</keyword>
<sequence>MTLLSPGFSWDLSVAIDFLLQGILFAQITSYFTTSYHRDALVLRCFVYGLAVFTTVKSGMNLYCMYALSRTVFVDNGNNVLVAQMKSYGDNPVLRYNVSIGALLVFYVQIYFCIRLYVISKKIYVVVVVATAMTAALVSAFVAGAIASADYHKHWLLTLHLACLASGDFLLTGTIVFFLLRESKDVHPRTSGILNALIRLTFQSAAPGAIFAIINLIFNIVSGRKHAPLTSGWKFGAIVVNQILPKLYAVSAMWTLNWRAQAKFWNDDDVNLSLSLPVSAMSAGALGGYEASRAKGDDTDGYGVETSRASTDTLRFATPGRKSLRMNGGLAVEE</sequence>
<gene>
    <name evidence="3" type="ORF">R3P38DRAFT_2590548</name>
</gene>
<comment type="caution">
    <text evidence="3">The sequence shown here is derived from an EMBL/GenBank/DDBJ whole genome shotgun (WGS) entry which is preliminary data.</text>
</comment>